<organism evidence="1 2">
    <name type="scientific">Lolium multiflorum</name>
    <name type="common">Italian ryegrass</name>
    <name type="synonym">Lolium perenne subsp. multiflorum</name>
    <dbReference type="NCBI Taxonomy" id="4521"/>
    <lineage>
        <taxon>Eukaryota</taxon>
        <taxon>Viridiplantae</taxon>
        <taxon>Streptophyta</taxon>
        <taxon>Embryophyta</taxon>
        <taxon>Tracheophyta</taxon>
        <taxon>Spermatophyta</taxon>
        <taxon>Magnoliopsida</taxon>
        <taxon>Liliopsida</taxon>
        <taxon>Poales</taxon>
        <taxon>Poaceae</taxon>
        <taxon>BOP clade</taxon>
        <taxon>Pooideae</taxon>
        <taxon>Poodae</taxon>
        <taxon>Poeae</taxon>
        <taxon>Poeae Chloroplast Group 2 (Poeae type)</taxon>
        <taxon>Loliodinae</taxon>
        <taxon>Loliinae</taxon>
        <taxon>Lolium</taxon>
    </lineage>
</organism>
<evidence type="ECO:0008006" key="3">
    <source>
        <dbReference type="Google" id="ProtNLM"/>
    </source>
</evidence>
<comment type="caution">
    <text evidence="1">The sequence shown here is derived from an EMBL/GenBank/DDBJ whole genome shotgun (WGS) entry which is preliminary data.</text>
</comment>
<sequence length="314" mass="35364">MPGTRSLLETIQGLHQATQVIRTRRINKPRWLTHINLLIKNAMKKGILNIQLAKRPPTSDSHRKQNTNGGWLDNRVESILSDWGGEYRNLSSFFQKHGIAHRVACPHTHQQNGVAEHRNKLRLFHRAQSLRSGNHPPTRTRLASGLARRELDDSLLHADYFHRAKYFLLHAARLRCIKYVRFVDSICRKTYFHLDFAAFNNKAKSCGHAWLGLAACWVATPVAYAWAVVPAWAIVSAWDVAHAWVAHARVALAWVALAWVASGDAFRLAARFPRWAACLTVWLTVTSITLSLSACSHSSCIDCACTCALSTTYT</sequence>
<reference evidence="1" key="1">
    <citation type="submission" date="2023-07" db="EMBL/GenBank/DDBJ databases">
        <title>A chromosome-level genome assembly of Lolium multiflorum.</title>
        <authorList>
            <person name="Chen Y."/>
            <person name="Copetti D."/>
            <person name="Kolliker R."/>
            <person name="Studer B."/>
        </authorList>
    </citation>
    <scope>NUCLEOTIDE SEQUENCE</scope>
    <source>
        <strain evidence="1">02402/16</strain>
        <tissue evidence="1">Leaf</tissue>
    </source>
</reference>
<keyword evidence="2" id="KW-1185">Reference proteome</keyword>
<dbReference type="Gene3D" id="3.30.420.10">
    <property type="entry name" value="Ribonuclease H-like superfamily/Ribonuclease H"/>
    <property type="match status" value="1"/>
</dbReference>
<accession>A0AAD8QEW3</accession>
<name>A0AAD8QEW3_LOLMU</name>
<evidence type="ECO:0000313" key="2">
    <source>
        <dbReference type="Proteomes" id="UP001231189"/>
    </source>
</evidence>
<dbReference type="GO" id="GO:0003676">
    <property type="term" value="F:nucleic acid binding"/>
    <property type="evidence" value="ECO:0007669"/>
    <property type="project" value="InterPro"/>
</dbReference>
<dbReference type="InterPro" id="IPR012337">
    <property type="entry name" value="RNaseH-like_sf"/>
</dbReference>
<evidence type="ECO:0000313" key="1">
    <source>
        <dbReference type="EMBL" id="KAK1599849.1"/>
    </source>
</evidence>
<dbReference type="EMBL" id="JAUUTY010000581">
    <property type="protein sequence ID" value="KAK1599849.1"/>
    <property type="molecule type" value="Genomic_DNA"/>
</dbReference>
<proteinExistence type="predicted"/>
<protein>
    <recommendedName>
        <fullName evidence="3">Integrase catalytic domain-containing protein</fullName>
    </recommendedName>
</protein>
<dbReference type="SUPFAM" id="SSF53098">
    <property type="entry name" value="Ribonuclease H-like"/>
    <property type="match status" value="1"/>
</dbReference>
<dbReference type="AlphaFoldDB" id="A0AAD8QEW3"/>
<gene>
    <name evidence="1" type="ORF">QYE76_016696</name>
</gene>
<dbReference type="Proteomes" id="UP001231189">
    <property type="component" value="Unassembled WGS sequence"/>
</dbReference>
<dbReference type="InterPro" id="IPR036397">
    <property type="entry name" value="RNaseH_sf"/>
</dbReference>